<evidence type="ECO:0000313" key="2">
    <source>
        <dbReference type="Proteomes" id="UP001439008"/>
    </source>
</evidence>
<dbReference type="Proteomes" id="UP001439008">
    <property type="component" value="Unassembled WGS sequence"/>
</dbReference>
<comment type="caution">
    <text evidence="1">The sequence shown here is derived from an EMBL/GenBank/DDBJ whole genome shotgun (WGS) entry which is preliminary data.</text>
</comment>
<keyword evidence="2" id="KW-1185">Reference proteome</keyword>
<accession>A0ABV2AGT9</accession>
<organism evidence="1 2">
    <name type="scientific">Bonamia ostreae</name>
    <dbReference type="NCBI Taxonomy" id="126728"/>
    <lineage>
        <taxon>Eukaryota</taxon>
        <taxon>Sar</taxon>
        <taxon>Rhizaria</taxon>
        <taxon>Endomyxa</taxon>
        <taxon>Ascetosporea</taxon>
        <taxon>Haplosporida</taxon>
        <taxon>Bonamia</taxon>
    </lineage>
</organism>
<protein>
    <submittedName>
        <fullName evidence="1">Uncharacterized protein</fullName>
    </submittedName>
</protein>
<name>A0ABV2AGT9_9EUKA</name>
<proteinExistence type="predicted"/>
<dbReference type="EMBL" id="JBDODL010000108">
    <property type="protein sequence ID" value="MES1918699.1"/>
    <property type="molecule type" value="Genomic_DNA"/>
</dbReference>
<evidence type="ECO:0000313" key="1">
    <source>
        <dbReference type="EMBL" id="MES1918699.1"/>
    </source>
</evidence>
<gene>
    <name evidence="1" type="ORF">MHBO_000624</name>
</gene>
<reference evidence="1 2" key="1">
    <citation type="journal article" date="2024" name="BMC Biol.">
        <title>Comparative genomics of Ascetosporea gives new insight into the evolutionary basis for animal parasitism in Rhizaria.</title>
        <authorList>
            <person name="Hiltunen Thoren M."/>
            <person name="Onut-Brannstrom I."/>
            <person name="Alfjorden A."/>
            <person name="Peckova H."/>
            <person name="Swords F."/>
            <person name="Hooper C."/>
            <person name="Holzer A.S."/>
            <person name="Bass D."/>
            <person name="Burki F."/>
        </authorList>
    </citation>
    <scope>NUCLEOTIDE SEQUENCE [LARGE SCALE GENOMIC DNA]</scope>
    <source>
        <strain evidence="1">20-A016</strain>
    </source>
</reference>
<sequence length="80" mass="9351">MLATKKPPLTRNRHFFNRGHSIIPNQHKRAFSRTKQSGHNPKIIRIVLLSRKIGIVKISNQDDLDKLLTRFELKPQTKLN</sequence>